<evidence type="ECO:0000313" key="7">
    <source>
        <dbReference type="Proteomes" id="UP000660668"/>
    </source>
</evidence>
<feature type="binding site" description="via carbamate group" evidence="4">
    <location>
        <position position="149"/>
    </location>
    <ligand>
        <name>Zn(2+)</name>
        <dbReference type="ChEBI" id="CHEBI:29105"/>
        <label>1</label>
    </ligand>
</feature>
<feature type="binding site" evidence="4">
    <location>
        <position position="268"/>
    </location>
    <ligand>
        <name>Zn(2+)</name>
        <dbReference type="ChEBI" id="CHEBI:29105"/>
        <label>1</label>
    </ligand>
</feature>
<protein>
    <submittedName>
        <fullName evidence="6">Phosphotriesterase-related protein</fullName>
    </submittedName>
</protein>
<name>A0A930YP17_9ACTN</name>
<feature type="binding site" evidence="4">
    <location>
        <position position="211"/>
    </location>
    <ligand>
        <name>Zn(2+)</name>
        <dbReference type="ChEBI" id="CHEBI:29105"/>
        <label>2</label>
    </ligand>
</feature>
<comment type="caution">
    <text evidence="6">The sequence shown here is derived from an EMBL/GenBank/DDBJ whole genome shotgun (WGS) entry which is preliminary data.</text>
</comment>
<dbReference type="SUPFAM" id="SSF51556">
    <property type="entry name" value="Metallo-dependent hydrolases"/>
    <property type="match status" value="1"/>
</dbReference>
<keyword evidence="1 4" id="KW-0479">Metal-binding</keyword>
<evidence type="ECO:0000256" key="3">
    <source>
        <dbReference type="PIRSR" id="PIRSR601559-50"/>
    </source>
</evidence>
<dbReference type="Proteomes" id="UP000660668">
    <property type="component" value="Unassembled WGS sequence"/>
</dbReference>
<evidence type="ECO:0000256" key="5">
    <source>
        <dbReference type="PROSITE-ProRule" id="PRU00679"/>
    </source>
</evidence>
<keyword evidence="7" id="KW-1185">Reference proteome</keyword>
<dbReference type="InterPro" id="IPR032466">
    <property type="entry name" value="Metal_Hydrolase"/>
</dbReference>
<evidence type="ECO:0000313" key="6">
    <source>
        <dbReference type="EMBL" id="MBF4769769.1"/>
    </source>
</evidence>
<dbReference type="PANTHER" id="PTHR10819">
    <property type="entry name" value="PHOSPHOTRIESTERASE-RELATED"/>
    <property type="match status" value="1"/>
</dbReference>
<dbReference type="RefSeq" id="WP_194697913.1">
    <property type="nucleotide sequence ID" value="NZ_JADKPO010000031.1"/>
</dbReference>
<comment type="cofactor">
    <cofactor evidence="4">
        <name>a divalent metal cation</name>
        <dbReference type="ChEBI" id="CHEBI:60240"/>
    </cofactor>
    <text evidence="4">Binds 2 divalent metal cations per subunit.</text>
</comment>
<feature type="binding site" description="via carbamate group" evidence="4">
    <location>
        <position position="149"/>
    </location>
    <ligand>
        <name>Zn(2+)</name>
        <dbReference type="ChEBI" id="CHEBI:29105"/>
        <label>2</label>
    </ligand>
</feature>
<dbReference type="AlphaFoldDB" id="A0A930YP17"/>
<feature type="binding site" evidence="4">
    <location>
        <position position="27"/>
    </location>
    <ligand>
        <name>Zn(2+)</name>
        <dbReference type="ChEBI" id="CHEBI:29105"/>
        <label>1</label>
    </ligand>
</feature>
<dbReference type="GO" id="GO:0016788">
    <property type="term" value="F:hydrolase activity, acting on ester bonds"/>
    <property type="evidence" value="ECO:0007669"/>
    <property type="project" value="InterPro"/>
</dbReference>
<evidence type="ECO:0000256" key="1">
    <source>
        <dbReference type="ARBA" id="ARBA00022723"/>
    </source>
</evidence>
<feature type="binding site" evidence="4">
    <location>
        <position position="29"/>
    </location>
    <ligand>
        <name>Zn(2+)</name>
        <dbReference type="ChEBI" id="CHEBI:29105"/>
        <label>1</label>
    </ligand>
</feature>
<dbReference type="InterPro" id="IPR001559">
    <property type="entry name" value="Phosphotriesterase"/>
</dbReference>
<dbReference type="PANTHER" id="PTHR10819:SF3">
    <property type="entry name" value="PHOSPHOTRIESTERASE-RELATED PROTEIN"/>
    <property type="match status" value="1"/>
</dbReference>
<accession>A0A930YP17</accession>
<gene>
    <name evidence="6" type="ORF">ISU10_18525</name>
</gene>
<dbReference type="PROSITE" id="PS01322">
    <property type="entry name" value="PHOSPHOTRIESTERASE_1"/>
    <property type="match status" value="1"/>
</dbReference>
<dbReference type="EMBL" id="JADKPO010000031">
    <property type="protein sequence ID" value="MBF4769769.1"/>
    <property type="molecule type" value="Genomic_DNA"/>
</dbReference>
<dbReference type="PROSITE" id="PS51347">
    <property type="entry name" value="PHOSPHOTRIESTERASE_2"/>
    <property type="match status" value="1"/>
</dbReference>
<proteinExistence type="inferred from homology"/>
<dbReference type="InterPro" id="IPR017947">
    <property type="entry name" value="AryldialkylPase_Zn-BS"/>
</dbReference>
<feature type="modified residue" description="N6-carboxylysine" evidence="3 5">
    <location>
        <position position="149"/>
    </location>
</feature>
<feature type="binding site" evidence="4">
    <location>
        <position position="182"/>
    </location>
    <ligand>
        <name>Zn(2+)</name>
        <dbReference type="ChEBI" id="CHEBI:29105"/>
        <label>2</label>
    </ligand>
</feature>
<keyword evidence="2" id="KW-0378">Hydrolase</keyword>
<evidence type="ECO:0000256" key="2">
    <source>
        <dbReference type="ARBA" id="ARBA00022801"/>
    </source>
</evidence>
<dbReference type="Pfam" id="PF02126">
    <property type="entry name" value="PTE"/>
    <property type="match status" value="1"/>
</dbReference>
<reference evidence="6" key="1">
    <citation type="submission" date="2020-11" db="EMBL/GenBank/DDBJ databases">
        <title>Nocardioides cynanchi sp. nov., isolated from soil of rhizosphere of Cynanchum wilfordii.</title>
        <authorList>
            <person name="Lee J.-S."/>
            <person name="Suh M.K."/>
            <person name="Kim J.-S."/>
        </authorList>
    </citation>
    <scope>NUCLEOTIDE SEQUENCE</scope>
    <source>
        <strain evidence="6">KCTC 19276</strain>
    </source>
</reference>
<comment type="similarity">
    <text evidence="5">Belongs to the metallo-dependent hydrolases superfamily. Phosphotriesterase family.</text>
</comment>
<organism evidence="6 7">
    <name type="scientific">Nocardioides agariphilus</name>
    <dbReference type="NCBI Taxonomy" id="433664"/>
    <lineage>
        <taxon>Bacteria</taxon>
        <taxon>Bacillati</taxon>
        <taxon>Actinomycetota</taxon>
        <taxon>Actinomycetes</taxon>
        <taxon>Propionibacteriales</taxon>
        <taxon>Nocardioidaceae</taxon>
        <taxon>Nocardioides</taxon>
    </lineage>
</organism>
<evidence type="ECO:0000256" key="4">
    <source>
        <dbReference type="PIRSR" id="PIRSR601559-51"/>
    </source>
</evidence>
<dbReference type="GO" id="GO:0008270">
    <property type="term" value="F:zinc ion binding"/>
    <property type="evidence" value="ECO:0007669"/>
    <property type="project" value="InterPro"/>
</dbReference>
<dbReference type="Gene3D" id="3.20.20.140">
    <property type="entry name" value="Metal-dependent hydrolases"/>
    <property type="match status" value="1"/>
</dbReference>
<sequence length="328" mass="36374">MTDTHERTVSTTTGEVPVTGLGPTLMHEHLFVFDAELERNWVRRWDRAEQVDLAVRKLDRAYDHGIRTVVDLTVIGLGRDVELVREVGERTRVQLVVATGVYTFNELPRYVTQRGPGSMNGGPDVLGALLKRDIEEGIAGTDVRASVLKVATDEPGVTPGVERMLRTTAQVHRETGVPIMTHANASLRQGLAQLDIFESEGVDLSRVVIGHCGDSRDLDYHRELLDRGAYVGLDRFGLVHLLPDEDRAEVVAELCRQGYADRLVLSHDSSTYSHSFEPATRERLGDWDYSHISRVVLPALAVAGVAQEQIDQMLVRNPMAVLGHDGPY</sequence>